<sequence>MDQRNPVSLTSPSLDLQPTPLAEPEPQLDVSCPVDTLSKKVEEASRHISLELDETETMAEAMQEETKDMCDERNEVISGGEGEEVRELDAGDETVVDRETEEKGEKKNERATTAAVATTATATTTAVLAATNDKSRLSSLERTSLDTIKASGTRAVGSLFSRFKGGRAKKMAEPATLSPIKAAAQPLEVLKEASRDDVLPMATNMESDGRRKQSIGVVSAEEKKGDDLEKATAAAEEMPSRLSNGGSEVSMQLNIGDDDVHGDIYAPGLTSDTSDCDGVEQRASTKTGHRSEKLSNVATWTPLEGAVEPVETVGVTTAVVTLEDEKVSVFSSVDAHEEESVRMAGLTESTSELTINTDAEDEAVSSPVQGTANKTAVAIQSDTIAAKFDTVSRQLEGCIDLDMQPADVPPLQAEAKAFDNSGAEVNEVASELTKTEVVEEVARGDMHKIEDAYAAVTIAAKPLVSQLDGTVLSNEATSAESSEMRLLETFASDGNEHGNISVTDSTGLLRVEATPPTSKSSSEVCVLGKAERVSPVKSLASRFEGKREQSLDSLKFRTVRGFFSDERSIRVGAEKEKYEAQAQQQKVKAKAEEVVKSKYKTTSGYKSLETASVLSASSPEDTLVTMNVQDAAIIGVSGVSSHAMTTPDATASRKEFSYDEENAGADSPSKSSDDAGESLTPVKSIASRFEGKREQSLDTLKFRTVREFFPTERRTRSVHVGAEKAKYEALTRQHDVVTTAAEQPPLSSADPMPFPIALTGKSNEAASSAAASSETSSRTPDDPDEIATICSVRGLEMADGENIESSGRSADHLASAVLNETSNTSISLDKLAVGVDTSDTVPCLDAESVPVDTDNAHSIAEVRHGVEESKAATAGETARVDIEPADTLVMMDNYAKLDQGDKATVNADSRLDKPETEGNSQHAELALTEETCTTQHESNKHDDEETGIGAEAIEPGIVDKVDGCLDAEEAAMVELDNSKSEVTTGGACNQENSALADELVQVVESNTAKSDVVDEDAARVEEVEETTLKSKAVEVLDSVIEISHLDPSVVLSDEVAVGRVESACPSVQQHDIDGENPRDIGTESAESAKNEVAELELDGSVAETSNETTNEEAQATSRPMLTTERSFVIEDDHIVETEDTVVVKERPMTDGEEELEVLSPSKVSAAHELHSDVTSSRSAKSSTPKVVKQTSSKVARKKPTELPGSVKMSLGKPVDHGATKRASTAASRIAKEATKAEGNVKAPLPVKMKTTAPKRKSTVSGAGSAKVSTAPPSVSARMKRASATPPTAMQQVGGNLAGAGEAGATSPATATQSSKRKGLVGFTSAVEPASSLPIVADGSKRASIVASPAFREAKKAERNADVASPVPSAPARNKRYSSVKSIVQDGIKTHPVHAVSHVPITKEAYIAAERRKSLGSAGVRCVLDAANRRASLTARAAIGEPPEPYIRSALSRKKLKSTVPRYMNYENTPGYAERARQQYERRKRLEEENAAKSEKRQRELRSFFDDKQQKSLTTCADIVRRGLEAHEFAKMVKESKTSGEKATRSDRQRSRTTRSHRRALSSTSSACTSSSNGASSRASKKSSALGAIEKPVEAPGLEATTLQIQEAFEPAVVTEEELTLEEVYTETQEAAIVGAQADSQTAQVSAVKEVLSSGLVAETVDDDD</sequence>
<name>A0AAV0UJ06_HYABA</name>
<feature type="compositionally biased region" description="Polar residues" evidence="2">
    <location>
        <begin position="1258"/>
        <end position="1272"/>
    </location>
</feature>
<feature type="region of interest" description="Disordered" evidence="2">
    <location>
        <begin position="640"/>
        <end position="690"/>
    </location>
</feature>
<feature type="compositionally biased region" description="Basic and acidic residues" evidence="2">
    <location>
        <begin position="1530"/>
        <end position="1549"/>
    </location>
</feature>
<feature type="coiled-coil region" evidence="1">
    <location>
        <begin position="1475"/>
        <end position="1502"/>
    </location>
</feature>
<keyword evidence="1" id="KW-0175">Coiled coil</keyword>
<feature type="compositionally biased region" description="Low complexity" evidence="2">
    <location>
        <begin position="762"/>
        <end position="777"/>
    </location>
</feature>
<feature type="region of interest" description="Disordered" evidence="2">
    <location>
        <begin position="77"/>
        <end position="115"/>
    </location>
</feature>
<feature type="region of interest" description="Disordered" evidence="2">
    <location>
        <begin position="1170"/>
        <end position="1316"/>
    </location>
</feature>
<feature type="region of interest" description="Disordered" evidence="2">
    <location>
        <begin position="757"/>
        <end position="785"/>
    </location>
</feature>
<evidence type="ECO:0000313" key="4">
    <source>
        <dbReference type="Proteomes" id="UP001162031"/>
    </source>
</evidence>
<evidence type="ECO:0000313" key="3">
    <source>
        <dbReference type="EMBL" id="CAI5735720.1"/>
    </source>
</evidence>
<feature type="compositionally biased region" description="Low complexity" evidence="2">
    <location>
        <begin position="1560"/>
        <end position="1585"/>
    </location>
</feature>
<feature type="compositionally biased region" description="Polar residues" evidence="2">
    <location>
        <begin position="241"/>
        <end position="253"/>
    </location>
</feature>
<gene>
    <name evidence="3" type="ORF">HBR001_LOCUS6583</name>
</gene>
<feature type="region of interest" description="Disordered" evidence="2">
    <location>
        <begin position="1"/>
        <end position="31"/>
    </location>
</feature>
<feature type="compositionally biased region" description="Basic and acidic residues" evidence="2">
    <location>
        <begin position="220"/>
        <end position="230"/>
    </location>
</feature>
<feature type="region of interest" description="Disordered" evidence="2">
    <location>
        <begin position="201"/>
        <end position="293"/>
    </location>
</feature>
<feature type="compositionally biased region" description="Basic and acidic residues" evidence="2">
    <location>
        <begin position="1070"/>
        <end position="1092"/>
    </location>
</feature>
<feature type="region of interest" description="Disordered" evidence="2">
    <location>
        <begin position="1066"/>
        <end position="1119"/>
    </location>
</feature>
<feature type="compositionally biased region" description="Low complexity" evidence="2">
    <location>
        <begin position="1102"/>
        <end position="1117"/>
    </location>
</feature>
<feature type="compositionally biased region" description="Basic residues" evidence="2">
    <location>
        <begin position="1550"/>
        <end position="1559"/>
    </location>
</feature>
<dbReference type="Proteomes" id="UP001162031">
    <property type="component" value="Unassembled WGS sequence"/>
</dbReference>
<feature type="compositionally biased region" description="Polar residues" evidence="2">
    <location>
        <begin position="1"/>
        <end position="16"/>
    </location>
</feature>
<dbReference type="EMBL" id="CANTFL010001287">
    <property type="protein sequence ID" value="CAI5735720.1"/>
    <property type="molecule type" value="Genomic_DNA"/>
</dbReference>
<feature type="compositionally biased region" description="Basic and acidic residues" evidence="2">
    <location>
        <begin position="83"/>
        <end position="110"/>
    </location>
</feature>
<evidence type="ECO:0000256" key="2">
    <source>
        <dbReference type="SAM" id="MobiDB-lite"/>
    </source>
</evidence>
<protein>
    <submittedName>
        <fullName evidence="3">Uncharacterized protein</fullName>
    </submittedName>
</protein>
<accession>A0AAV0UJ06</accession>
<organism evidence="3 4">
    <name type="scientific">Hyaloperonospora brassicae</name>
    <name type="common">Brassica downy mildew</name>
    <name type="synonym">Peronospora brassicae</name>
    <dbReference type="NCBI Taxonomy" id="162125"/>
    <lineage>
        <taxon>Eukaryota</taxon>
        <taxon>Sar</taxon>
        <taxon>Stramenopiles</taxon>
        <taxon>Oomycota</taxon>
        <taxon>Peronosporomycetes</taxon>
        <taxon>Peronosporales</taxon>
        <taxon>Peronosporaceae</taxon>
        <taxon>Hyaloperonospora</taxon>
    </lineage>
</organism>
<feature type="compositionally biased region" description="Polar residues" evidence="2">
    <location>
        <begin position="640"/>
        <end position="649"/>
    </location>
</feature>
<feature type="compositionally biased region" description="Polar residues" evidence="2">
    <location>
        <begin position="1172"/>
        <end position="1193"/>
    </location>
</feature>
<feature type="region of interest" description="Disordered" evidence="2">
    <location>
        <begin position="1530"/>
        <end position="1585"/>
    </location>
</feature>
<reference evidence="3" key="1">
    <citation type="submission" date="2022-12" db="EMBL/GenBank/DDBJ databases">
        <authorList>
            <person name="Webb A."/>
        </authorList>
    </citation>
    <scope>NUCLEOTIDE SEQUENCE</scope>
    <source>
        <strain evidence="3">Hp1</strain>
    </source>
</reference>
<evidence type="ECO:0000256" key="1">
    <source>
        <dbReference type="SAM" id="Coils"/>
    </source>
</evidence>
<comment type="caution">
    <text evidence="3">The sequence shown here is derived from an EMBL/GenBank/DDBJ whole genome shotgun (WGS) entry which is preliminary data.</text>
</comment>
<proteinExistence type="predicted"/>
<keyword evidence="4" id="KW-1185">Reference proteome</keyword>